<protein>
    <submittedName>
        <fullName evidence="1">Uncharacterized protein</fullName>
    </submittedName>
</protein>
<name>A0ACB8A8T7_9AGAM</name>
<dbReference type="Proteomes" id="UP000790377">
    <property type="component" value="Unassembled WGS sequence"/>
</dbReference>
<comment type="caution">
    <text evidence="1">The sequence shown here is derived from an EMBL/GenBank/DDBJ whole genome shotgun (WGS) entry which is preliminary data.</text>
</comment>
<organism evidence="1 2">
    <name type="scientific">Hygrophoropsis aurantiaca</name>
    <dbReference type="NCBI Taxonomy" id="72124"/>
    <lineage>
        <taxon>Eukaryota</taxon>
        <taxon>Fungi</taxon>
        <taxon>Dikarya</taxon>
        <taxon>Basidiomycota</taxon>
        <taxon>Agaricomycotina</taxon>
        <taxon>Agaricomycetes</taxon>
        <taxon>Agaricomycetidae</taxon>
        <taxon>Boletales</taxon>
        <taxon>Coniophorineae</taxon>
        <taxon>Hygrophoropsidaceae</taxon>
        <taxon>Hygrophoropsis</taxon>
    </lineage>
</organism>
<evidence type="ECO:0000313" key="2">
    <source>
        <dbReference type="Proteomes" id="UP000790377"/>
    </source>
</evidence>
<accession>A0ACB8A8T7</accession>
<keyword evidence="2" id="KW-1185">Reference proteome</keyword>
<dbReference type="EMBL" id="MU267749">
    <property type="protein sequence ID" value="KAH7909642.1"/>
    <property type="molecule type" value="Genomic_DNA"/>
</dbReference>
<gene>
    <name evidence="1" type="ORF">BJ138DRAFT_1180899</name>
</gene>
<proteinExistence type="predicted"/>
<sequence length="391" mass="42587">MSQEPIADDTVHTLTSMTSSFISRPPPAGVPPQVMVVTGSPGLELALPFGKASKLLFGGDSNPVFGGMSFRHPGATAMHHALTISEIVQEIFSPSPTSTTLLEGWAFTFGTNQAALSHLIRRILSEEEWIRFEGMVRVMATLSCTLRDIYFPTSRLWYGTLSIMMQPGKTVLPVEHPPFKFARFSADQVVDSATSHNPFRGRKVILGVLGLSTPTHRKPAQPQPTKPTPATKPAPPHPQHLRRAHGLHVPRPPANVPRAAKARSESRTTPRDTQQVLGRNARPGWKSQDAGGVFDLSNDPSVLYYLIPTPNSPLAVRVWSGNMENHGHFCLDFVGAPAAHTLLNAPAFTPQSTPWPPRHRTRRPGTTPNTSTTPLRVAETRAPAHHIQGAP</sequence>
<reference evidence="1" key="1">
    <citation type="journal article" date="2021" name="New Phytol.">
        <title>Evolutionary innovations through gain and loss of genes in the ectomycorrhizal Boletales.</title>
        <authorList>
            <person name="Wu G."/>
            <person name="Miyauchi S."/>
            <person name="Morin E."/>
            <person name="Kuo A."/>
            <person name="Drula E."/>
            <person name="Varga T."/>
            <person name="Kohler A."/>
            <person name="Feng B."/>
            <person name="Cao Y."/>
            <person name="Lipzen A."/>
            <person name="Daum C."/>
            <person name="Hundley H."/>
            <person name="Pangilinan J."/>
            <person name="Johnson J."/>
            <person name="Barry K."/>
            <person name="LaButti K."/>
            <person name="Ng V."/>
            <person name="Ahrendt S."/>
            <person name="Min B."/>
            <person name="Choi I.G."/>
            <person name="Park H."/>
            <person name="Plett J.M."/>
            <person name="Magnuson J."/>
            <person name="Spatafora J.W."/>
            <person name="Nagy L.G."/>
            <person name="Henrissat B."/>
            <person name="Grigoriev I.V."/>
            <person name="Yang Z.L."/>
            <person name="Xu J."/>
            <person name="Martin F.M."/>
        </authorList>
    </citation>
    <scope>NUCLEOTIDE SEQUENCE</scope>
    <source>
        <strain evidence="1">ATCC 28755</strain>
    </source>
</reference>
<evidence type="ECO:0000313" key="1">
    <source>
        <dbReference type="EMBL" id="KAH7909642.1"/>
    </source>
</evidence>